<evidence type="ECO:0000256" key="3">
    <source>
        <dbReference type="ARBA" id="ARBA00022617"/>
    </source>
</evidence>
<evidence type="ECO:0000256" key="2">
    <source>
        <dbReference type="ARBA" id="ARBA00022559"/>
    </source>
</evidence>
<name>A0A9P9WPJ6_9PEZI</name>
<evidence type="ECO:0000313" key="10">
    <source>
        <dbReference type="EMBL" id="KAI1874396.1"/>
    </source>
</evidence>
<comment type="caution">
    <text evidence="10">The sequence shown here is derived from an EMBL/GenBank/DDBJ whole genome shotgun (WGS) entry which is preliminary data.</text>
</comment>
<dbReference type="AlphaFoldDB" id="A0A9P9WPJ6"/>
<dbReference type="Proteomes" id="UP000829685">
    <property type="component" value="Unassembled WGS sequence"/>
</dbReference>
<dbReference type="InterPro" id="IPR000028">
    <property type="entry name" value="Chloroperoxidase"/>
</dbReference>
<feature type="signal peptide" evidence="8">
    <location>
        <begin position="1"/>
        <end position="21"/>
    </location>
</feature>
<dbReference type="PROSITE" id="PS51405">
    <property type="entry name" value="HEME_HALOPEROXIDASE"/>
    <property type="match status" value="1"/>
</dbReference>
<keyword evidence="11" id="KW-1185">Reference proteome</keyword>
<evidence type="ECO:0000313" key="11">
    <source>
        <dbReference type="Proteomes" id="UP000829685"/>
    </source>
</evidence>
<keyword evidence="6" id="KW-0408">Iron</keyword>
<accession>A0A9P9WPJ6</accession>
<evidence type="ECO:0000259" key="9">
    <source>
        <dbReference type="PROSITE" id="PS51405"/>
    </source>
</evidence>
<dbReference type="Gene3D" id="1.10.489.10">
    <property type="entry name" value="Chloroperoxidase-like"/>
    <property type="match status" value="2"/>
</dbReference>
<comment type="cofactor">
    <cofactor evidence="1">
        <name>heme b</name>
        <dbReference type="ChEBI" id="CHEBI:60344"/>
    </cofactor>
</comment>
<dbReference type="InterPro" id="IPR036851">
    <property type="entry name" value="Chloroperoxidase-like_sf"/>
</dbReference>
<organism evidence="10 11">
    <name type="scientific">Neoarthrinium moseri</name>
    <dbReference type="NCBI Taxonomy" id="1658444"/>
    <lineage>
        <taxon>Eukaryota</taxon>
        <taxon>Fungi</taxon>
        <taxon>Dikarya</taxon>
        <taxon>Ascomycota</taxon>
        <taxon>Pezizomycotina</taxon>
        <taxon>Sordariomycetes</taxon>
        <taxon>Xylariomycetidae</taxon>
        <taxon>Amphisphaeriales</taxon>
        <taxon>Apiosporaceae</taxon>
        <taxon>Neoarthrinium</taxon>
    </lineage>
</organism>
<evidence type="ECO:0000256" key="6">
    <source>
        <dbReference type="ARBA" id="ARBA00023004"/>
    </source>
</evidence>
<dbReference type="GO" id="GO:0046872">
    <property type="term" value="F:metal ion binding"/>
    <property type="evidence" value="ECO:0007669"/>
    <property type="project" value="UniProtKB-KW"/>
</dbReference>
<dbReference type="GO" id="GO:0004601">
    <property type="term" value="F:peroxidase activity"/>
    <property type="evidence" value="ECO:0007669"/>
    <property type="project" value="UniProtKB-KW"/>
</dbReference>
<proteinExistence type="inferred from homology"/>
<dbReference type="EMBL" id="JAFIMR010000009">
    <property type="protein sequence ID" value="KAI1874396.1"/>
    <property type="molecule type" value="Genomic_DNA"/>
</dbReference>
<dbReference type="PANTHER" id="PTHR33577:SF16">
    <property type="entry name" value="HEME HALOPEROXIDASE FAMILY PROFILE DOMAIN-CONTAINING PROTEIN"/>
    <property type="match status" value="1"/>
</dbReference>
<dbReference type="Pfam" id="PF01328">
    <property type="entry name" value="Peroxidase_2"/>
    <property type="match status" value="1"/>
</dbReference>
<evidence type="ECO:0000256" key="8">
    <source>
        <dbReference type="SAM" id="SignalP"/>
    </source>
</evidence>
<gene>
    <name evidence="10" type="ORF">JX265_004604</name>
</gene>
<feature type="domain" description="Heme haloperoxidase family profile" evidence="9">
    <location>
        <begin position="68"/>
        <end position="258"/>
    </location>
</feature>
<dbReference type="SUPFAM" id="SSF47571">
    <property type="entry name" value="Cloroperoxidase"/>
    <property type="match status" value="1"/>
</dbReference>
<feature type="chain" id="PRO_5040454457" description="Heme haloperoxidase family profile domain-containing protein" evidence="8">
    <location>
        <begin position="22"/>
        <end position="381"/>
    </location>
</feature>
<keyword evidence="8" id="KW-0732">Signal</keyword>
<comment type="similarity">
    <text evidence="7">Belongs to the chloroperoxidase family.</text>
</comment>
<evidence type="ECO:0000256" key="7">
    <source>
        <dbReference type="ARBA" id="ARBA00025795"/>
    </source>
</evidence>
<protein>
    <recommendedName>
        <fullName evidence="9">Heme haloperoxidase family profile domain-containing protein</fullName>
    </recommendedName>
</protein>
<evidence type="ECO:0000256" key="1">
    <source>
        <dbReference type="ARBA" id="ARBA00001970"/>
    </source>
</evidence>
<keyword evidence="2" id="KW-0575">Peroxidase</keyword>
<reference evidence="10" key="1">
    <citation type="submission" date="2021-03" db="EMBL/GenBank/DDBJ databases">
        <title>Revisited historic fungal species revealed as producer of novel bioactive compounds through whole genome sequencing and comparative genomics.</title>
        <authorList>
            <person name="Vignolle G.A."/>
            <person name="Hochenegger N."/>
            <person name="Mach R.L."/>
            <person name="Mach-Aigner A.R."/>
            <person name="Javad Rahimi M."/>
            <person name="Salim K.A."/>
            <person name="Chan C.M."/>
            <person name="Lim L.B.L."/>
            <person name="Cai F."/>
            <person name="Druzhinina I.S."/>
            <person name="U'Ren J.M."/>
            <person name="Derntl C."/>
        </authorList>
    </citation>
    <scope>NUCLEOTIDE SEQUENCE</scope>
    <source>
        <strain evidence="10">TUCIM 5799</strain>
    </source>
</reference>
<evidence type="ECO:0000256" key="4">
    <source>
        <dbReference type="ARBA" id="ARBA00022723"/>
    </source>
</evidence>
<keyword evidence="3" id="KW-0349">Heme</keyword>
<evidence type="ECO:0000256" key="5">
    <source>
        <dbReference type="ARBA" id="ARBA00023002"/>
    </source>
</evidence>
<sequence length="381" mass="41324">MHLPLLGVRLWLTCFIPLALTFPSSIHQINAANPDTFDLRRTIASIQEQVAGGRFVKRDISQPVGVSGKHAFLVPDFNAGDQRGPCPGLNALANHGYIPHNGIATFTQVIQATHEVYNMNIDLGTVLVTLALVFTGNPLSINPTFSIGGIDRRVNNIAGNLGGLIGTPRGLDGSHNFIETDGSLTRDDLYVTGNAWDMNMTKFLEVYRWGGNEALTFDDVVIDDTSTESGMEYKRGWERIPENWYRRPVPWGIVDLGLDVLKWSEKHPFLLDIGGNTGAVNTFTGLDLVNITGGVLNAQTLLEGNNLICFTLEIAKTLGPNSLSTLYRSLSAPLAALSGVVAEPLLDLACPVFEDLSRNGVSLWKTLLNEFPGAQRAGSAL</sequence>
<dbReference type="PANTHER" id="PTHR33577">
    <property type="entry name" value="STERIGMATOCYSTIN BIOSYNTHESIS PEROXIDASE STCC-RELATED"/>
    <property type="match status" value="1"/>
</dbReference>
<keyword evidence="4" id="KW-0479">Metal-binding</keyword>
<keyword evidence="5" id="KW-0560">Oxidoreductase</keyword>